<evidence type="ECO:0000313" key="4">
    <source>
        <dbReference type="Proteomes" id="UP000030012"/>
    </source>
</evidence>
<dbReference type="PANTHER" id="PTHR42852:SF13">
    <property type="entry name" value="PROTEIN DIPZ"/>
    <property type="match status" value="1"/>
</dbReference>
<proteinExistence type="predicted"/>
<organism evidence="3 4">
    <name type="scientific">Clostridium novyi A str. 4552</name>
    <dbReference type="NCBI Taxonomy" id="1444289"/>
    <lineage>
        <taxon>Bacteria</taxon>
        <taxon>Bacillati</taxon>
        <taxon>Bacillota</taxon>
        <taxon>Clostridia</taxon>
        <taxon>Eubacteriales</taxon>
        <taxon>Clostridiaceae</taxon>
        <taxon>Clostridium</taxon>
    </lineage>
</organism>
<dbReference type="PROSITE" id="PS51352">
    <property type="entry name" value="THIOREDOXIN_2"/>
    <property type="match status" value="1"/>
</dbReference>
<feature type="domain" description="Thioredoxin" evidence="2">
    <location>
        <begin position="222"/>
        <end position="372"/>
    </location>
</feature>
<keyword evidence="1" id="KW-0732">Signal</keyword>
<feature type="chain" id="PRO_5039221391" description="Thioredoxin domain-containing protein" evidence="1">
    <location>
        <begin position="19"/>
        <end position="378"/>
    </location>
</feature>
<dbReference type="RefSeq" id="WP_039255385.1">
    <property type="nucleotide sequence ID" value="NZ_JENJ01000029.1"/>
</dbReference>
<dbReference type="PANTHER" id="PTHR42852">
    <property type="entry name" value="THIOL:DISULFIDE INTERCHANGE PROTEIN DSBE"/>
    <property type="match status" value="1"/>
</dbReference>
<dbReference type="Pfam" id="PF00578">
    <property type="entry name" value="AhpC-TSA"/>
    <property type="match status" value="1"/>
</dbReference>
<reference evidence="3 4" key="1">
    <citation type="submission" date="2014-01" db="EMBL/GenBank/DDBJ databases">
        <title>Plasmidome dynamics in the species complex Clostridium novyi sensu lato converts strains of independent lineages into distinctly different pathogens.</title>
        <authorList>
            <person name="Skarin H."/>
            <person name="Segerman B."/>
        </authorList>
    </citation>
    <scope>NUCLEOTIDE SEQUENCE [LARGE SCALE GENOMIC DNA]</scope>
    <source>
        <strain evidence="3 4">4552</strain>
    </source>
</reference>
<sequence>MKYKILKCGLFVTLTVFCLGCVSGCSTNKKESKANAKQEVVQDIKASDAGMLVEGTFRPSDAVIESKEKYEYPFIGLSVELPKTLMSKMDKKEIAMLQDEGELENRSAISYAILHWNVMTESQKNAEVAKMGDGYSNWVNSLQRVGTLGVYHSNVIKKIDTLTGCTKHKEIGKSKDGKYYYYLSINPKADKKLTDEVLKIKVKISDMAPYEKTSAFSQLNKRKSIKNIGKFNVKDVHGKGYTEDIFKDSELTMVNVFATWCTACIKEILDLEKLNKEMTKRKVKVVGVVTDTLNNSSEDKEAINKAKVISERTGATYPFLIPDSKYFNGRLDGIQAYPQTFFVDKNGNIVGQTYEGSHGLKEWRKIVESELQRIKEKR</sequence>
<evidence type="ECO:0000313" key="3">
    <source>
        <dbReference type="EMBL" id="KGM95975.1"/>
    </source>
</evidence>
<dbReference type="InterPro" id="IPR050553">
    <property type="entry name" value="Thioredoxin_ResA/DsbE_sf"/>
</dbReference>
<comment type="caution">
    <text evidence="3">The sequence shown here is derived from an EMBL/GenBank/DDBJ whole genome shotgun (WGS) entry which is preliminary data.</text>
</comment>
<dbReference type="AlphaFoldDB" id="A0A0A0I8I2"/>
<gene>
    <name evidence="3" type="ORF">Z968_07800</name>
</gene>
<dbReference type="Gene3D" id="3.40.30.10">
    <property type="entry name" value="Glutaredoxin"/>
    <property type="match status" value="1"/>
</dbReference>
<dbReference type="CDD" id="cd02966">
    <property type="entry name" value="TlpA_like_family"/>
    <property type="match status" value="1"/>
</dbReference>
<feature type="signal peptide" evidence="1">
    <location>
        <begin position="1"/>
        <end position="18"/>
    </location>
</feature>
<dbReference type="Proteomes" id="UP000030012">
    <property type="component" value="Unassembled WGS sequence"/>
</dbReference>
<evidence type="ECO:0000259" key="2">
    <source>
        <dbReference type="PROSITE" id="PS51352"/>
    </source>
</evidence>
<evidence type="ECO:0000256" key="1">
    <source>
        <dbReference type="SAM" id="SignalP"/>
    </source>
</evidence>
<accession>A0A0A0I8I2</accession>
<dbReference type="GO" id="GO:0016491">
    <property type="term" value="F:oxidoreductase activity"/>
    <property type="evidence" value="ECO:0007669"/>
    <property type="project" value="InterPro"/>
</dbReference>
<protein>
    <recommendedName>
        <fullName evidence="2">Thioredoxin domain-containing protein</fullName>
    </recommendedName>
</protein>
<dbReference type="EMBL" id="JENJ01000029">
    <property type="protein sequence ID" value="KGM95975.1"/>
    <property type="molecule type" value="Genomic_DNA"/>
</dbReference>
<dbReference type="InterPro" id="IPR036249">
    <property type="entry name" value="Thioredoxin-like_sf"/>
</dbReference>
<dbReference type="GO" id="GO:0016209">
    <property type="term" value="F:antioxidant activity"/>
    <property type="evidence" value="ECO:0007669"/>
    <property type="project" value="InterPro"/>
</dbReference>
<dbReference type="InterPro" id="IPR013766">
    <property type="entry name" value="Thioredoxin_domain"/>
</dbReference>
<dbReference type="SUPFAM" id="SSF52833">
    <property type="entry name" value="Thioredoxin-like"/>
    <property type="match status" value="1"/>
</dbReference>
<dbReference type="InterPro" id="IPR000866">
    <property type="entry name" value="AhpC/TSA"/>
</dbReference>
<name>A0A0A0I8I2_CLONO</name>
<dbReference type="OrthoDB" id="9809733at2"/>